<organism evidence="2 3">
    <name type="scientific">Pseudomonas boreofloridensis</name>
    <dbReference type="NCBI Taxonomy" id="3064348"/>
    <lineage>
        <taxon>Bacteria</taxon>
        <taxon>Pseudomonadati</taxon>
        <taxon>Pseudomonadota</taxon>
        <taxon>Gammaproteobacteria</taxon>
        <taxon>Pseudomonadales</taxon>
        <taxon>Pseudomonadaceae</taxon>
        <taxon>Pseudomonas</taxon>
    </lineage>
</organism>
<protein>
    <recommendedName>
        <fullName evidence="4">NADH-quinone oxidoreductase subunit L</fullName>
    </recommendedName>
</protein>
<reference evidence="2 3" key="1">
    <citation type="submission" date="2024-09" db="EMBL/GenBank/DDBJ databases">
        <authorList>
            <person name="Fullem K."/>
        </authorList>
    </citation>
    <scope>NUCLEOTIDE SEQUENCE [LARGE SCALE GENOMIC DNA]</scope>
    <source>
        <strain evidence="3">K1(2024)</strain>
    </source>
</reference>
<proteinExistence type="predicted"/>
<gene>
    <name evidence="2" type="ORF">ACE1YR_08800</name>
</gene>
<dbReference type="RefSeq" id="WP_162889552.1">
    <property type="nucleotide sequence ID" value="NZ_JAUQOQ010000003.1"/>
</dbReference>
<dbReference type="Proteomes" id="UP001577047">
    <property type="component" value="Unassembled WGS sequence"/>
</dbReference>
<name>A0ABV4ZA96_9PSED</name>
<comment type="caution">
    <text evidence="2">The sequence shown here is derived from an EMBL/GenBank/DDBJ whole genome shotgun (WGS) entry which is preliminary data.</text>
</comment>
<keyword evidence="1" id="KW-0472">Membrane</keyword>
<accession>A0ABV4ZA96</accession>
<evidence type="ECO:0000313" key="2">
    <source>
        <dbReference type="EMBL" id="MFB3800534.1"/>
    </source>
</evidence>
<evidence type="ECO:0000313" key="3">
    <source>
        <dbReference type="Proteomes" id="UP001577047"/>
    </source>
</evidence>
<dbReference type="EMBL" id="JBHFXX010000006">
    <property type="protein sequence ID" value="MFB3800534.1"/>
    <property type="molecule type" value="Genomic_DNA"/>
</dbReference>
<keyword evidence="1" id="KW-1133">Transmembrane helix</keyword>
<keyword evidence="1" id="KW-0812">Transmembrane</keyword>
<sequence>MSPFLSLFLPVFLFLLLLTVGFSLRQRNIGVVMMWIGTLGIFAVTCWTILEKLPA</sequence>
<feature type="transmembrane region" description="Helical" evidence="1">
    <location>
        <begin position="33"/>
        <end position="50"/>
    </location>
</feature>
<keyword evidence="3" id="KW-1185">Reference proteome</keyword>
<evidence type="ECO:0008006" key="4">
    <source>
        <dbReference type="Google" id="ProtNLM"/>
    </source>
</evidence>
<evidence type="ECO:0000256" key="1">
    <source>
        <dbReference type="SAM" id="Phobius"/>
    </source>
</evidence>